<dbReference type="Gene3D" id="3.30.1390.20">
    <property type="entry name" value="Ribosomal protein L30, ferredoxin-like fold domain"/>
    <property type="match status" value="1"/>
</dbReference>
<dbReference type="InterPro" id="IPR036919">
    <property type="entry name" value="Ribo_uL30_ferredoxin-like_sf"/>
</dbReference>
<evidence type="ECO:0000256" key="3">
    <source>
        <dbReference type="ARBA" id="ARBA00022980"/>
    </source>
</evidence>
<dbReference type="Proteomes" id="UP000886861">
    <property type="component" value="Unassembled WGS sequence"/>
</dbReference>
<sequence length="60" mass="6673">MAKNLKVTYVRSAIGYNKNQAKILEALGLRKLNQTKILPDNASIRGSLAHVSHLVKVEEE</sequence>
<evidence type="ECO:0000259" key="6">
    <source>
        <dbReference type="Pfam" id="PF00327"/>
    </source>
</evidence>
<gene>
    <name evidence="5 7" type="primary">rpmD</name>
    <name evidence="7" type="ORF">IAA62_00180</name>
</gene>
<evidence type="ECO:0000313" key="7">
    <source>
        <dbReference type="EMBL" id="HIV00969.1"/>
    </source>
</evidence>
<proteinExistence type="inferred from homology"/>
<dbReference type="InterPro" id="IPR016082">
    <property type="entry name" value="Ribosomal_uL30_ferredoxin-like"/>
</dbReference>
<organism evidence="7 8">
    <name type="scientific">Candidatus Caccopulliclostridium gallistercoris</name>
    <dbReference type="NCBI Taxonomy" id="2840719"/>
    <lineage>
        <taxon>Bacteria</taxon>
        <taxon>Bacillati</taxon>
        <taxon>Bacillota</taxon>
        <taxon>Clostridia</taxon>
        <taxon>Candidatus Caccopulliclostridium</taxon>
    </lineage>
</organism>
<dbReference type="AlphaFoldDB" id="A0A9D1SY81"/>
<reference evidence="7" key="1">
    <citation type="submission" date="2020-10" db="EMBL/GenBank/DDBJ databases">
        <authorList>
            <person name="Gilroy R."/>
        </authorList>
    </citation>
    <scope>NUCLEOTIDE SEQUENCE</scope>
    <source>
        <strain evidence="7">CHK186-9395</strain>
    </source>
</reference>
<evidence type="ECO:0000256" key="5">
    <source>
        <dbReference type="HAMAP-Rule" id="MF_01371"/>
    </source>
</evidence>
<dbReference type="PANTHER" id="PTHR15892">
    <property type="entry name" value="MITOCHONDRIAL RIBOSOMAL PROTEIN L30"/>
    <property type="match status" value="1"/>
</dbReference>
<dbReference type="GO" id="GO:0006412">
    <property type="term" value="P:translation"/>
    <property type="evidence" value="ECO:0007669"/>
    <property type="project" value="UniProtKB-UniRule"/>
</dbReference>
<feature type="domain" description="Large ribosomal subunit protein uL30-like ferredoxin-like fold" evidence="6">
    <location>
        <begin position="5"/>
        <end position="55"/>
    </location>
</feature>
<keyword evidence="4 5" id="KW-0687">Ribonucleoprotein</keyword>
<protein>
    <recommendedName>
        <fullName evidence="5">Large ribosomal subunit protein uL30</fullName>
    </recommendedName>
</protein>
<dbReference type="Pfam" id="PF00327">
    <property type="entry name" value="Ribosomal_L30"/>
    <property type="match status" value="1"/>
</dbReference>
<dbReference type="GO" id="GO:0022625">
    <property type="term" value="C:cytosolic large ribosomal subunit"/>
    <property type="evidence" value="ECO:0007669"/>
    <property type="project" value="TreeGrafter"/>
</dbReference>
<evidence type="ECO:0000256" key="1">
    <source>
        <dbReference type="ARBA" id="ARBA00007594"/>
    </source>
</evidence>
<dbReference type="EMBL" id="DVOJ01000001">
    <property type="protein sequence ID" value="HIV00969.1"/>
    <property type="molecule type" value="Genomic_DNA"/>
</dbReference>
<evidence type="ECO:0000256" key="4">
    <source>
        <dbReference type="ARBA" id="ARBA00023274"/>
    </source>
</evidence>
<evidence type="ECO:0000256" key="2">
    <source>
        <dbReference type="ARBA" id="ARBA00011838"/>
    </source>
</evidence>
<dbReference type="NCBIfam" id="TIGR01308">
    <property type="entry name" value="rpmD_bact"/>
    <property type="match status" value="1"/>
</dbReference>
<comment type="caution">
    <text evidence="7">The sequence shown here is derived from an EMBL/GenBank/DDBJ whole genome shotgun (WGS) entry which is preliminary data.</text>
</comment>
<dbReference type="GO" id="GO:0003735">
    <property type="term" value="F:structural constituent of ribosome"/>
    <property type="evidence" value="ECO:0007669"/>
    <property type="project" value="InterPro"/>
</dbReference>
<dbReference type="HAMAP" id="MF_01371_B">
    <property type="entry name" value="Ribosomal_uL30_B"/>
    <property type="match status" value="1"/>
</dbReference>
<reference evidence="7" key="2">
    <citation type="journal article" date="2021" name="PeerJ">
        <title>Extensive microbial diversity within the chicken gut microbiome revealed by metagenomics and culture.</title>
        <authorList>
            <person name="Gilroy R."/>
            <person name="Ravi A."/>
            <person name="Getino M."/>
            <person name="Pursley I."/>
            <person name="Horton D.L."/>
            <person name="Alikhan N.F."/>
            <person name="Baker D."/>
            <person name="Gharbi K."/>
            <person name="Hall N."/>
            <person name="Watson M."/>
            <person name="Adriaenssens E.M."/>
            <person name="Foster-Nyarko E."/>
            <person name="Jarju S."/>
            <person name="Secka A."/>
            <person name="Antonio M."/>
            <person name="Oren A."/>
            <person name="Chaudhuri R.R."/>
            <person name="La Ragione R."/>
            <person name="Hildebrand F."/>
            <person name="Pallen M.J."/>
        </authorList>
    </citation>
    <scope>NUCLEOTIDE SEQUENCE</scope>
    <source>
        <strain evidence="7">CHK186-9395</strain>
    </source>
</reference>
<evidence type="ECO:0000313" key="8">
    <source>
        <dbReference type="Proteomes" id="UP000886861"/>
    </source>
</evidence>
<name>A0A9D1SY81_9FIRM</name>
<dbReference type="PANTHER" id="PTHR15892:SF2">
    <property type="entry name" value="LARGE RIBOSOMAL SUBUNIT PROTEIN UL30M"/>
    <property type="match status" value="1"/>
</dbReference>
<dbReference type="PIRSF" id="PIRSF002211">
    <property type="entry name" value="Ribosomal_L30_bac-type"/>
    <property type="match status" value="1"/>
</dbReference>
<accession>A0A9D1SY81</accession>
<dbReference type="InterPro" id="IPR005996">
    <property type="entry name" value="Ribosomal_uL30_bac-type"/>
</dbReference>
<comment type="subunit">
    <text evidence="2 5">Part of the 50S ribosomal subunit.</text>
</comment>
<keyword evidence="3 5" id="KW-0689">Ribosomal protein</keyword>
<dbReference type="CDD" id="cd01658">
    <property type="entry name" value="Ribosomal_L30"/>
    <property type="match status" value="1"/>
</dbReference>
<comment type="similarity">
    <text evidence="1 5">Belongs to the universal ribosomal protein uL30 family.</text>
</comment>
<dbReference type="SUPFAM" id="SSF55129">
    <property type="entry name" value="Ribosomal protein L30p/L7e"/>
    <property type="match status" value="1"/>
</dbReference>